<dbReference type="EMBL" id="HBGW01057396">
    <property type="protein sequence ID" value="CAD9596660.1"/>
    <property type="molecule type" value="Transcribed_RNA"/>
</dbReference>
<dbReference type="AlphaFoldDB" id="A0A7S2L5M6"/>
<organism evidence="1">
    <name type="scientific">Zooxanthella nutricula</name>
    <dbReference type="NCBI Taxonomy" id="1333877"/>
    <lineage>
        <taxon>Eukaryota</taxon>
        <taxon>Sar</taxon>
        <taxon>Alveolata</taxon>
        <taxon>Dinophyceae</taxon>
        <taxon>Peridiniales</taxon>
        <taxon>Peridiniales incertae sedis</taxon>
        <taxon>Zooxanthella</taxon>
    </lineage>
</organism>
<proteinExistence type="predicted"/>
<accession>A0A7S2L5M6</accession>
<reference evidence="1" key="1">
    <citation type="submission" date="2021-01" db="EMBL/GenBank/DDBJ databases">
        <authorList>
            <person name="Corre E."/>
            <person name="Pelletier E."/>
            <person name="Niang G."/>
            <person name="Scheremetjew M."/>
            <person name="Finn R."/>
            <person name="Kale V."/>
            <person name="Holt S."/>
            <person name="Cochrane G."/>
            <person name="Meng A."/>
            <person name="Brown T."/>
            <person name="Cohen L."/>
        </authorList>
    </citation>
    <scope>NUCLEOTIDE SEQUENCE</scope>
    <source>
        <strain evidence="1">RCC3387</strain>
    </source>
</reference>
<name>A0A7S2L5M6_9DINO</name>
<evidence type="ECO:0008006" key="2">
    <source>
        <dbReference type="Google" id="ProtNLM"/>
    </source>
</evidence>
<evidence type="ECO:0000313" key="1">
    <source>
        <dbReference type="EMBL" id="CAD9596660.1"/>
    </source>
</evidence>
<sequence>MLLSTLDVKVRDLTNLFYLLDDGDGQLGPGDFINGLQSIKGQAQALDLFTALQLIRRLERKVDDLADAVEGIPRRRDLRSYAVGSNGIATARFLVPGVLTPTARRRESGLG</sequence>
<protein>
    <recommendedName>
        <fullName evidence="2">EF-hand domain-containing protein</fullName>
    </recommendedName>
</protein>
<gene>
    <name evidence="1" type="ORF">BRAN1462_LOCUS36477</name>
</gene>